<organism evidence="2 3">
    <name type="scientific">Pan troglodytes</name>
    <name type="common">Chimpanzee</name>
    <dbReference type="NCBI Taxonomy" id="9598"/>
    <lineage>
        <taxon>Eukaryota</taxon>
        <taxon>Metazoa</taxon>
        <taxon>Chordata</taxon>
        <taxon>Craniata</taxon>
        <taxon>Vertebrata</taxon>
        <taxon>Euteleostomi</taxon>
        <taxon>Mammalia</taxon>
        <taxon>Eutheria</taxon>
        <taxon>Euarchontoglires</taxon>
        <taxon>Primates</taxon>
        <taxon>Haplorrhini</taxon>
        <taxon>Catarrhini</taxon>
        <taxon>Hominidae</taxon>
        <taxon>Pan</taxon>
    </lineage>
</organism>
<proteinExistence type="predicted"/>
<dbReference type="InterPro" id="IPR036051">
    <property type="entry name" value="KRAB_dom_sf"/>
</dbReference>
<dbReference type="AlphaFoldDB" id="A0A2J8LUH7"/>
<sequence length="195" mass="21738">MESVTFEDVAVEFIQEWALLDSARRSLCKYRMLDQCRTLASRGTPPCKPSCVSQLGQRAEPKATERGILHATGVAWESQLKPKELPSMQDLLEEASSRDMQMGPGLFLRMQLVPSIEERETPLIREDRPALQEPPWSPGCTGLKAAVQIQRVVIPVPTLGHRNPWVARDSGQKEDAWCRARSGVDLKAGGKEVSF</sequence>
<comment type="caution">
    <text evidence="2">The sequence shown here is derived from an EMBL/GenBank/DDBJ whole genome shotgun (WGS) entry which is preliminary data.</text>
</comment>
<dbReference type="SUPFAM" id="SSF109640">
    <property type="entry name" value="KRAB domain (Kruppel-associated box)"/>
    <property type="match status" value="1"/>
</dbReference>
<evidence type="ECO:0000259" key="1">
    <source>
        <dbReference type="PROSITE" id="PS50805"/>
    </source>
</evidence>
<dbReference type="SMART" id="SM00349">
    <property type="entry name" value="KRAB"/>
    <property type="match status" value="1"/>
</dbReference>
<dbReference type="InterPro" id="IPR001909">
    <property type="entry name" value="KRAB"/>
</dbReference>
<gene>
    <name evidence="2" type="ORF">CK820_G0026282</name>
</gene>
<evidence type="ECO:0000313" key="2">
    <source>
        <dbReference type="EMBL" id="PNI50925.1"/>
    </source>
</evidence>
<accession>A0A2J8LUH7</accession>
<dbReference type="PROSITE" id="PS50805">
    <property type="entry name" value="KRAB"/>
    <property type="match status" value="1"/>
</dbReference>
<protein>
    <submittedName>
        <fullName evidence="2">ZNF333 isoform 3</fullName>
    </submittedName>
</protein>
<name>A0A2J8LUH7_PANTR</name>
<dbReference type="EMBL" id="NBAG03000278">
    <property type="protein sequence ID" value="PNI50925.1"/>
    <property type="molecule type" value="Genomic_DNA"/>
</dbReference>
<dbReference type="CDD" id="cd07765">
    <property type="entry name" value="KRAB_A-box"/>
    <property type="match status" value="1"/>
</dbReference>
<dbReference type="Proteomes" id="UP000236370">
    <property type="component" value="Unassembled WGS sequence"/>
</dbReference>
<evidence type="ECO:0000313" key="3">
    <source>
        <dbReference type="Proteomes" id="UP000236370"/>
    </source>
</evidence>
<feature type="domain" description="KRAB" evidence="1">
    <location>
        <begin position="4"/>
        <end position="74"/>
    </location>
</feature>
<reference evidence="2 3" key="1">
    <citation type="submission" date="2017-12" db="EMBL/GenBank/DDBJ databases">
        <title>High-resolution comparative analysis of great ape genomes.</title>
        <authorList>
            <person name="Pollen A."/>
            <person name="Hastie A."/>
            <person name="Hormozdiari F."/>
            <person name="Dougherty M."/>
            <person name="Liu R."/>
            <person name="Chaisson M."/>
            <person name="Hoppe E."/>
            <person name="Hill C."/>
            <person name="Pang A."/>
            <person name="Hillier L."/>
            <person name="Baker C."/>
            <person name="Armstrong J."/>
            <person name="Shendure J."/>
            <person name="Paten B."/>
            <person name="Wilson R."/>
            <person name="Chao H."/>
            <person name="Schneider V."/>
            <person name="Ventura M."/>
            <person name="Kronenberg Z."/>
            <person name="Murali S."/>
            <person name="Gordon D."/>
            <person name="Cantsilieris S."/>
            <person name="Munson K."/>
            <person name="Nelson B."/>
            <person name="Raja A."/>
            <person name="Underwood J."/>
            <person name="Diekhans M."/>
            <person name="Fiddes I."/>
            <person name="Haussler D."/>
            <person name="Eichler E."/>
        </authorList>
    </citation>
    <scope>NUCLEOTIDE SEQUENCE [LARGE SCALE GENOMIC DNA]</scope>
    <source>
        <strain evidence="2">Yerkes chimp pedigree #C0471</strain>
    </source>
</reference>
<dbReference type="GO" id="GO:0006355">
    <property type="term" value="P:regulation of DNA-templated transcription"/>
    <property type="evidence" value="ECO:0007669"/>
    <property type="project" value="InterPro"/>
</dbReference>
<dbReference type="Pfam" id="PF01352">
    <property type="entry name" value="KRAB"/>
    <property type="match status" value="1"/>
</dbReference>
<dbReference type="Gene3D" id="6.10.140.140">
    <property type="match status" value="1"/>
</dbReference>